<accession>A0A146KHD0</accession>
<sequence length="195" mass="22447">NQQVQSFQQNKESLLSAADIKALRDYDSVMVQLDEVLVLKETIRAQAAEIERLNTENNDYALKMTQLVKERDDALYNQQLFEVQVAEQKLMISKLLHAVRTSVMDGQEDMLYHEFKMPHNMNKRQAVGFMGRVELTKNQNGCKKCCQSKTTSQQNQQQNFDDFIEDDSQQATTTAKQTALEARVESLMFERDGIS</sequence>
<organism evidence="2">
    <name type="scientific">Trepomonas sp. PC1</name>
    <dbReference type="NCBI Taxonomy" id="1076344"/>
    <lineage>
        <taxon>Eukaryota</taxon>
        <taxon>Metamonada</taxon>
        <taxon>Diplomonadida</taxon>
        <taxon>Hexamitidae</taxon>
        <taxon>Hexamitinae</taxon>
        <taxon>Trepomonas</taxon>
    </lineage>
</organism>
<dbReference type="AlphaFoldDB" id="A0A146KHD0"/>
<keyword evidence="1" id="KW-0175">Coiled coil</keyword>
<feature type="non-terminal residue" evidence="2">
    <location>
        <position position="195"/>
    </location>
</feature>
<protein>
    <submittedName>
        <fullName evidence="2">Uncharacterized protein</fullName>
    </submittedName>
</protein>
<evidence type="ECO:0000313" key="2">
    <source>
        <dbReference type="EMBL" id="JAP96082.1"/>
    </source>
</evidence>
<reference evidence="2" key="1">
    <citation type="submission" date="2015-07" db="EMBL/GenBank/DDBJ databases">
        <title>Adaptation to a free-living lifestyle via gene acquisitions in the diplomonad Trepomonas sp. PC1.</title>
        <authorList>
            <person name="Xu F."/>
            <person name="Jerlstrom-Hultqvist J."/>
            <person name="Kolisko M."/>
            <person name="Simpson A.G.B."/>
            <person name="Roger A.J."/>
            <person name="Svard S.G."/>
            <person name="Andersson J.O."/>
        </authorList>
    </citation>
    <scope>NUCLEOTIDE SEQUENCE</scope>
    <source>
        <strain evidence="2">PC1</strain>
    </source>
</reference>
<gene>
    <name evidence="2" type="ORF">TPC1_10710</name>
</gene>
<feature type="non-terminal residue" evidence="2">
    <location>
        <position position="1"/>
    </location>
</feature>
<name>A0A146KHD0_9EUKA</name>
<dbReference type="EMBL" id="GDID01000524">
    <property type="protein sequence ID" value="JAP96082.1"/>
    <property type="molecule type" value="Transcribed_RNA"/>
</dbReference>
<proteinExistence type="predicted"/>
<evidence type="ECO:0000256" key="1">
    <source>
        <dbReference type="SAM" id="Coils"/>
    </source>
</evidence>
<feature type="coiled-coil region" evidence="1">
    <location>
        <begin position="36"/>
        <end position="70"/>
    </location>
</feature>